<evidence type="ECO:0000313" key="2">
    <source>
        <dbReference type="EMBL" id="KAF7153679.1"/>
    </source>
</evidence>
<organism evidence="2 3">
    <name type="scientific">Rhododendron simsii</name>
    <name type="common">Sims's rhododendron</name>
    <dbReference type="NCBI Taxonomy" id="118357"/>
    <lineage>
        <taxon>Eukaryota</taxon>
        <taxon>Viridiplantae</taxon>
        <taxon>Streptophyta</taxon>
        <taxon>Embryophyta</taxon>
        <taxon>Tracheophyta</taxon>
        <taxon>Spermatophyta</taxon>
        <taxon>Magnoliopsida</taxon>
        <taxon>eudicotyledons</taxon>
        <taxon>Gunneridae</taxon>
        <taxon>Pentapetalae</taxon>
        <taxon>asterids</taxon>
        <taxon>Ericales</taxon>
        <taxon>Ericaceae</taxon>
        <taxon>Ericoideae</taxon>
        <taxon>Rhodoreae</taxon>
        <taxon>Rhododendron</taxon>
    </lineage>
</organism>
<name>A0A834HGG2_RHOSS</name>
<evidence type="ECO:0000256" key="1">
    <source>
        <dbReference type="SAM" id="MobiDB-lite"/>
    </source>
</evidence>
<dbReference type="AlphaFoldDB" id="A0A834HGG2"/>
<comment type="caution">
    <text evidence="2">The sequence shown here is derived from an EMBL/GenBank/DDBJ whole genome shotgun (WGS) entry which is preliminary data.</text>
</comment>
<accession>A0A834HGG2</accession>
<dbReference type="Proteomes" id="UP000626092">
    <property type="component" value="Unassembled WGS sequence"/>
</dbReference>
<reference evidence="2" key="1">
    <citation type="submission" date="2019-11" db="EMBL/GenBank/DDBJ databases">
        <authorList>
            <person name="Liu Y."/>
            <person name="Hou J."/>
            <person name="Li T.-Q."/>
            <person name="Guan C.-H."/>
            <person name="Wu X."/>
            <person name="Wu H.-Z."/>
            <person name="Ling F."/>
            <person name="Zhang R."/>
            <person name="Shi X.-G."/>
            <person name="Ren J.-P."/>
            <person name="Chen E.-F."/>
            <person name="Sun J.-M."/>
        </authorList>
    </citation>
    <scope>NUCLEOTIDE SEQUENCE</scope>
    <source>
        <strain evidence="2">Adult_tree_wgs_1</strain>
        <tissue evidence="2">Leaves</tissue>
    </source>
</reference>
<sequence length="145" mass="16331">MTACSVHDFVFLNPSSDYSCTDRDVRDQMEGIWKIFDECSDFEVGYHEKIVYLHLATEIIYHLERETDAGKDPSGSSDSPSRNDLDGGEDPSGSSPQKNRKVSKFLSGYMMYLLIMQSLLLPNEDKEDTLIFHATSDMKSGFAAN</sequence>
<dbReference type="OrthoDB" id="1689146at2759"/>
<proteinExistence type="predicted"/>
<keyword evidence="3" id="KW-1185">Reference proteome</keyword>
<protein>
    <submittedName>
        <fullName evidence="2">Uncharacterized protein</fullName>
    </submittedName>
</protein>
<evidence type="ECO:0000313" key="3">
    <source>
        <dbReference type="Proteomes" id="UP000626092"/>
    </source>
</evidence>
<gene>
    <name evidence="2" type="ORF">RHSIM_Rhsim01G0023100</name>
</gene>
<feature type="region of interest" description="Disordered" evidence="1">
    <location>
        <begin position="66"/>
        <end position="100"/>
    </location>
</feature>
<dbReference type="EMBL" id="WJXA01000001">
    <property type="protein sequence ID" value="KAF7153679.1"/>
    <property type="molecule type" value="Genomic_DNA"/>
</dbReference>